<dbReference type="PROSITE" id="PS51186">
    <property type="entry name" value="GNAT"/>
    <property type="match status" value="1"/>
</dbReference>
<dbReference type="GO" id="GO:0016746">
    <property type="term" value="F:acyltransferase activity"/>
    <property type="evidence" value="ECO:0007669"/>
    <property type="project" value="UniProtKB-KW"/>
</dbReference>
<dbReference type="CDD" id="cd04301">
    <property type="entry name" value="NAT_SF"/>
    <property type="match status" value="1"/>
</dbReference>
<dbReference type="InterPro" id="IPR050832">
    <property type="entry name" value="Bact_Acetyltransf"/>
</dbReference>
<evidence type="ECO:0000313" key="5">
    <source>
        <dbReference type="Proteomes" id="UP001597413"/>
    </source>
</evidence>
<comment type="caution">
    <text evidence="4">The sequence shown here is derived from an EMBL/GenBank/DDBJ whole genome shotgun (WGS) entry which is preliminary data.</text>
</comment>
<feature type="domain" description="N-acetyltransferase" evidence="3">
    <location>
        <begin position="101"/>
        <end position="236"/>
    </location>
</feature>
<dbReference type="SUPFAM" id="SSF55729">
    <property type="entry name" value="Acyl-CoA N-acyltransferases (Nat)"/>
    <property type="match status" value="1"/>
</dbReference>
<dbReference type="EC" id="2.3.1.-" evidence="4"/>
<dbReference type="InterPro" id="IPR000182">
    <property type="entry name" value="GNAT_dom"/>
</dbReference>
<accession>A0ABW5ACK6</accession>
<keyword evidence="5" id="KW-1185">Reference proteome</keyword>
<dbReference type="Gene3D" id="3.40.630.30">
    <property type="match status" value="1"/>
</dbReference>
<reference evidence="5" key="1">
    <citation type="journal article" date="2019" name="Int. J. Syst. Evol. Microbiol.">
        <title>The Global Catalogue of Microorganisms (GCM) 10K type strain sequencing project: providing services to taxonomists for standard genome sequencing and annotation.</title>
        <authorList>
            <consortium name="The Broad Institute Genomics Platform"/>
            <consortium name="The Broad Institute Genome Sequencing Center for Infectious Disease"/>
            <person name="Wu L."/>
            <person name="Ma J."/>
        </authorList>
    </citation>
    <scope>NUCLEOTIDE SEQUENCE [LARGE SCALE GENOMIC DNA]</scope>
    <source>
        <strain evidence="5">CCUG 55131</strain>
    </source>
</reference>
<evidence type="ECO:0000256" key="1">
    <source>
        <dbReference type="ARBA" id="ARBA00022679"/>
    </source>
</evidence>
<dbReference type="Pfam" id="PF00583">
    <property type="entry name" value="Acetyltransf_1"/>
    <property type="match status" value="1"/>
</dbReference>
<evidence type="ECO:0000259" key="3">
    <source>
        <dbReference type="PROSITE" id="PS51186"/>
    </source>
</evidence>
<name>A0ABW5ACK6_9RHOB</name>
<evidence type="ECO:0000256" key="2">
    <source>
        <dbReference type="ARBA" id="ARBA00023315"/>
    </source>
</evidence>
<organism evidence="4 5">
    <name type="scientific">Rhodobacter lacus</name>
    <dbReference type="NCBI Taxonomy" id="1641972"/>
    <lineage>
        <taxon>Bacteria</taxon>
        <taxon>Pseudomonadati</taxon>
        <taxon>Pseudomonadota</taxon>
        <taxon>Alphaproteobacteria</taxon>
        <taxon>Rhodobacterales</taxon>
        <taxon>Rhodobacter group</taxon>
        <taxon>Rhodobacter</taxon>
    </lineage>
</organism>
<keyword evidence="1 4" id="KW-0808">Transferase</keyword>
<proteinExistence type="predicted"/>
<dbReference type="RefSeq" id="WP_377392676.1">
    <property type="nucleotide sequence ID" value="NZ_JBHUIX010000014.1"/>
</dbReference>
<keyword evidence="2 4" id="KW-0012">Acyltransferase</keyword>
<dbReference type="EMBL" id="JBHUIX010000014">
    <property type="protein sequence ID" value="MFD2175581.1"/>
    <property type="molecule type" value="Genomic_DNA"/>
</dbReference>
<protein>
    <submittedName>
        <fullName evidence="4">GNAT family N-acetyltransferase</fullName>
        <ecNumber evidence="4">2.3.1.-</ecNumber>
    </submittedName>
</protein>
<dbReference type="Proteomes" id="UP001597413">
    <property type="component" value="Unassembled WGS sequence"/>
</dbReference>
<evidence type="ECO:0000313" key="4">
    <source>
        <dbReference type="EMBL" id="MFD2175581.1"/>
    </source>
</evidence>
<dbReference type="InterPro" id="IPR016181">
    <property type="entry name" value="Acyl_CoA_acyltransferase"/>
</dbReference>
<gene>
    <name evidence="4" type="ORF">ACFSM0_15920</name>
</gene>
<sequence length="236" mass="25052">MTDFFAVIDATWPAAAQHRAGGFVVREGLGGGARVSCASLAGPFEAANIAAAEAAHHALGQMPKFMVRPEDRMLDAALDARGYEMFDPVVIYAAPLQRLSTNVPPVTAFAHWPPLAIVREVWAETGIGAERQAILERVTGPKIAILGRTSDRAAGAAFLALHEGTAMLHALTVLPAYRRTGLGRAIMAEAARWAIEAGAEELALVVTRANAPANALYRSLGLDAVSAYHYRRKACA</sequence>
<dbReference type="PANTHER" id="PTHR43877">
    <property type="entry name" value="AMINOALKYLPHOSPHONATE N-ACETYLTRANSFERASE-RELATED-RELATED"/>
    <property type="match status" value="1"/>
</dbReference>